<gene>
    <name evidence="1" type="ORF">TRITD_2Bv1G049230</name>
</gene>
<name>A0A9R1PGD6_TRITD</name>
<keyword evidence="2" id="KW-1185">Reference proteome</keyword>
<dbReference type="EMBL" id="LT934114">
    <property type="protein sequence ID" value="VAH42939.1"/>
    <property type="molecule type" value="Genomic_DNA"/>
</dbReference>
<dbReference type="Proteomes" id="UP000324705">
    <property type="component" value="Chromosome 2B"/>
</dbReference>
<dbReference type="PANTHER" id="PTHR33085">
    <property type="entry name" value="OS12G0113100 PROTEIN-RELATED"/>
    <property type="match status" value="1"/>
</dbReference>
<protein>
    <submittedName>
        <fullName evidence="1">Uncharacterized protein</fullName>
    </submittedName>
</protein>
<reference evidence="1 2" key="1">
    <citation type="submission" date="2017-09" db="EMBL/GenBank/DDBJ databases">
        <authorList>
            <consortium name="International Durum Wheat Genome Sequencing Consortium (IDWGSC)"/>
            <person name="Milanesi L."/>
        </authorList>
    </citation>
    <scope>NUCLEOTIDE SEQUENCE [LARGE SCALE GENOMIC DNA]</scope>
    <source>
        <strain evidence="2">cv. Svevo</strain>
    </source>
</reference>
<evidence type="ECO:0000313" key="2">
    <source>
        <dbReference type="Proteomes" id="UP000324705"/>
    </source>
</evidence>
<dbReference type="Pfam" id="PF07893">
    <property type="entry name" value="DUF1668"/>
    <property type="match status" value="1"/>
</dbReference>
<organism evidence="1 2">
    <name type="scientific">Triticum turgidum subsp. durum</name>
    <name type="common">Durum wheat</name>
    <name type="synonym">Triticum durum</name>
    <dbReference type="NCBI Taxonomy" id="4567"/>
    <lineage>
        <taxon>Eukaryota</taxon>
        <taxon>Viridiplantae</taxon>
        <taxon>Streptophyta</taxon>
        <taxon>Embryophyta</taxon>
        <taxon>Tracheophyta</taxon>
        <taxon>Spermatophyta</taxon>
        <taxon>Magnoliopsida</taxon>
        <taxon>Liliopsida</taxon>
        <taxon>Poales</taxon>
        <taxon>Poaceae</taxon>
        <taxon>BOP clade</taxon>
        <taxon>Pooideae</taxon>
        <taxon>Triticodae</taxon>
        <taxon>Triticeae</taxon>
        <taxon>Triticinae</taxon>
        <taxon>Triticum</taxon>
    </lineage>
</organism>
<accession>A0A9R1PGD6</accession>
<dbReference type="PANTHER" id="PTHR33085:SF125">
    <property type="entry name" value="EXPRESSED PROTEIN"/>
    <property type="match status" value="1"/>
</dbReference>
<sequence>MGRLSLNLIMHDLRDSIYSLYRMDIRHLFYETAEIAVHAAEDAKAKKKNKLSMIESWNDLRKPVAHFKASNFFTLLRENSIMLADSFGRTTLLDIDFKSVVPMPPMPNGKGPNCICFSIPNPEPLKSYSQCLFVLDLVPGSSTNSSSFEFLTYLGSRDSSRPLVSSHFHLNWLWHDLPVPAFAEHPANSRAAMNYSYMLLDSSTMCLSSSEEGIGTYTFDMVNHKWSRAGNWVLPFCGKAEYVPELKLWFALSPSAPHSLCALDFPAMDFDLPPDLLRTWDCLHLHDETPYKRHLVNLGSGKFCVVSFFKTFKSKYVAENMEDESAVFTGLEVRRCNNSEGAVRMIKHMSKRYTFGRFGIQSIL</sequence>
<dbReference type="OMA" id="MIESWND"/>
<proteinExistence type="predicted"/>
<dbReference type="InterPro" id="IPR012871">
    <property type="entry name" value="DUF1668_ORYSA"/>
</dbReference>
<evidence type="ECO:0000313" key="1">
    <source>
        <dbReference type="EMBL" id="VAH42939.1"/>
    </source>
</evidence>
<dbReference type="Gramene" id="TRITD2Bv1G049230.1">
    <property type="protein sequence ID" value="TRITD2Bv1G049230.1"/>
    <property type="gene ID" value="TRITD2Bv1G049230"/>
</dbReference>
<dbReference type="AlphaFoldDB" id="A0A9R1PGD6"/>